<evidence type="ECO:0000313" key="3">
    <source>
        <dbReference type="Proteomes" id="UP000050872"/>
    </source>
</evidence>
<organism evidence="2 3">
    <name type="scientific">Companilactobacillus mindensis DSM 14500</name>
    <dbReference type="NCBI Taxonomy" id="1423770"/>
    <lineage>
        <taxon>Bacteria</taxon>
        <taxon>Bacillati</taxon>
        <taxon>Bacillota</taxon>
        <taxon>Bacilli</taxon>
        <taxon>Lactobacillales</taxon>
        <taxon>Lactobacillaceae</taxon>
        <taxon>Companilactobacillus</taxon>
    </lineage>
</organism>
<dbReference type="GO" id="GO:0003676">
    <property type="term" value="F:nucleic acid binding"/>
    <property type="evidence" value="ECO:0007669"/>
    <property type="project" value="InterPro"/>
</dbReference>
<dbReference type="PROSITE" id="PS50994">
    <property type="entry name" value="INTEGRASE"/>
    <property type="match status" value="1"/>
</dbReference>
<dbReference type="AlphaFoldDB" id="A0A0R1QFV9"/>
<keyword evidence="3" id="KW-1185">Reference proteome</keyword>
<dbReference type="STRING" id="1423770.FD29_GL000940"/>
<evidence type="ECO:0000259" key="1">
    <source>
        <dbReference type="PROSITE" id="PS50994"/>
    </source>
</evidence>
<feature type="domain" description="Integrase catalytic" evidence="1">
    <location>
        <begin position="110"/>
        <end position="277"/>
    </location>
</feature>
<dbReference type="InterPro" id="IPR050900">
    <property type="entry name" value="Transposase_IS3/IS150/IS904"/>
</dbReference>
<proteinExistence type="predicted"/>
<dbReference type="Pfam" id="PF13333">
    <property type="entry name" value="rve_2"/>
    <property type="match status" value="1"/>
</dbReference>
<dbReference type="InterPro" id="IPR048020">
    <property type="entry name" value="Transpos_IS3"/>
</dbReference>
<dbReference type="Pfam" id="PF00665">
    <property type="entry name" value="rve"/>
    <property type="match status" value="1"/>
</dbReference>
<dbReference type="InterPro" id="IPR001584">
    <property type="entry name" value="Integrase_cat-core"/>
</dbReference>
<dbReference type="SUPFAM" id="SSF53098">
    <property type="entry name" value="Ribonuclease H-like"/>
    <property type="match status" value="1"/>
</dbReference>
<name>A0A0R1QFV9_9LACO</name>
<dbReference type="InterPro" id="IPR036397">
    <property type="entry name" value="RNaseH_sf"/>
</dbReference>
<protein>
    <submittedName>
        <fullName evidence="2">Integrase core domain protein</fullName>
    </submittedName>
</protein>
<dbReference type="NCBIfam" id="NF033516">
    <property type="entry name" value="transpos_IS3"/>
    <property type="match status" value="1"/>
</dbReference>
<dbReference type="InterPro" id="IPR012337">
    <property type="entry name" value="RNaseH-like_sf"/>
</dbReference>
<dbReference type="Proteomes" id="UP000050872">
    <property type="component" value="Unassembled WGS sequence"/>
</dbReference>
<gene>
    <name evidence="2" type="ORF">FD29_GL000940</name>
</gene>
<dbReference type="GO" id="GO:0015074">
    <property type="term" value="P:DNA integration"/>
    <property type="evidence" value="ECO:0007669"/>
    <property type="project" value="InterPro"/>
</dbReference>
<dbReference type="PATRIC" id="fig|1423770.3.peg.969"/>
<evidence type="ECO:0000313" key="2">
    <source>
        <dbReference type="EMBL" id="KRL43481.1"/>
    </source>
</evidence>
<reference evidence="2 3" key="1">
    <citation type="journal article" date="2015" name="Genome Announc.">
        <title>Expanding the biotechnology potential of lactobacilli through comparative genomics of 213 strains and associated genera.</title>
        <authorList>
            <person name="Sun Z."/>
            <person name="Harris H.M."/>
            <person name="McCann A."/>
            <person name="Guo C."/>
            <person name="Argimon S."/>
            <person name="Zhang W."/>
            <person name="Yang X."/>
            <person name="Jeffery I.B."/>
            <person name="Cooney J.C."/>
            <person name="Kagawa T.F."/>
            <person name="Liu W."/>
            <person name="Song Y."/>
            <person name="Salvetti E."/>
            <person name="Wrobel A."/>
            <person name="Rasinkangas P."/>
            <person name="Parkhill J."/>
            <person name="Rea M.C."/>
            <person name="O'Sullivan O."/>
            <person name="Ritari J."/>
            <person name="Douillard F.P."/>
            <person name="Paul Ross R."/>
            <person name="Yang R."/>
            <person name="Briner A.E."/>
            <person name="Felis G.E."/>
            <person name="de Vos W.M."/>
            <person name="Barrangou R."/>
            <person name="Klaenhammer T.R."/>
            <person name="Caufield P.W."/>
            <person name="Cui Y."/>
            <person name="Zhang H."/>
            <person name="O'Toole P.W."/>
        </authorList>
    </citation>
    <scope>NUCLEOTIDE SEQUENCE [LARGE SCALE GENOMIC DNA]</scope>
    <source>
        <strain evidence="2 3">DSM 14500</strain>
    </source>
</reference>
<dbReference type="PANTHER" id="PTHR46889:SF4">
    <property type="entry name" value="TRANSPOSASE INSO FOR INSERTION SEQUENCE ELEMENT IS911B-RELATED"/>
    <property type="match status" value="1"/>
</dbReference>
<comment type="caution">
    <text evidence="2">The sequence shown here is derived from an EMBL/GenBank/DDBJ whole genome shotgun (WGS) entry which is preliminary data.</text>
</comment>
<dbReference type="PANTHER" id="PTHR46889">
    <property type="entry name" value="TRANSPOSASE INSF FOR INSERTION SEQUENCE IS3B-RELATED"/>
    <property type="match status" value="1"/>
</dbReference>
<dbReference type="Gene3D" id="3.30.420.10">
    <property type="entry name" value="Ribonuclease H-like superfamily/Ribonuclease H"/>
    <property type="match status" value="1"/>
</dbReference>
<dbReference type="EMBL" id="AZEZ01000083">
    <property type="protein sequence ID" value="KRL43481.1"/>
    <property type="molecule type" value="Genomic_DNA"/>
</dbReference>
<sequence>MSSSSYFDARKRNYGAHYNEDESIIKDIEDIRNDPKMIDALSLGYRPLTQYINQKRVNRNESVINHKRVLRVMKQNGLLSSAYSRKTNKYNSFAGEGHKRHKNHIRQRFITDRPYQKLGTDVTEVRWGKQTTDERLFISLFCDFYSGEIVSYSISLHPTTKFVLESLYPVMELAKGVPYLTTIHSDQGIQYQSNKYQMILCRSNIRQSMSRKGTPYDNSPTESLIHKMKIGTVLNHNYATQAELVVAIKEWIYYYNHERIRQSNNWETPIGFRESYTSKNA</sequence>
<accession>A0A0R1QFV9</accession>